<feature type="compositionally biased region" description="Low complexity" evidence="1">
    <location>
        <begin position="116"/>
        <end position="149"/>
    </location>
</feature>
<evidence type="ECO:0000256" key="1">
    <source>
        <dbReference type="SAM" id="MobiDB-lite"/>
    </source>
</evidence>
<evidence type="ECO:0000313" key="2">
    <source>
        <dbReference type="EMBL" id="RPA79384.1"/>
    </source>
</evidence>
<accession>A0A3N4ICF0</accession>
<reference evidence="2 3" key="1">
    <citation type="journal article" date="2018" name="Nat. Ecol. Evol.">
        <title>Pezizomycetes genomes reveal the molecular basis of ectomycorrhizal truffle lifestyle.</title>
        <authorList>
            <person name="Murat C."/>
            <person name="Payen T."/>
            <person name="Noel B."/>
            <person name="Kuo A."/>
            <person name="Morin E."/>
            <person name="Chen J."/>
            <person name="Kohler A."/>
            <person name="Krizsan K."/>
            <person name="Balestrini R."/>
            <person name="Da Silva C."/>
            <person name="Montanini B."/>
            <person name="Hainaut M."/>
            <person name="Levati E."/>
            <person name="Barry K.W."/>
            <person name="Belfiori B."/>
            <person name="Cichocki N."/>
            <person name="Clum A."/>
            <person name="Dockter R.B."/>
            <person name="Fauchery L."/>
            <person name="Guy J."/>
            <person name="Iotti M."/>
            <person name="Le Tacon F."/>
            <person name="Lindquist E.A."/>
            <person name="Lipzen A."/>
            <person name="Malagnac F."/>
            <person name="Mello A."/>
            <person name="Molinier V."/>
            <person name="Miyauchi S."/>
            <person name="Poulain J."/>
            <person name="Riccioni C."/>
            <person name="Rubini A."/>
            <person name="Sitrit Y."/>
            <person name="Splivallo R."/>
            <person name="Traeger S."/>
            <person name="Wang M."/>
            <person name="Zifcakova L."/>
            <person name="Wipf D."/>
            <person name="Zambonelli A."/>
            <person name="Paolocci F."/>
            <person name="Nowrousian M."/>
            <person name="Ottonello S."/>
            <person name="Baldrian P."/>
            <person name="Spatafora J.W."/>
            <person name="Henrissat B."/>
            <person name="Nagy L.G."/>
            <person name="Aury J.M."/>
            <person name="Wincker P."/>
            <person name="Grigoriev I.V."/>
            <person name="Bonfante P."/>
            <person name="Martin F.M."/>
        </authorList>
    </citation>
    <scope>NUCLEOTIDE SEQUENCE [LARGE SCALE GENOMIC DNA]</scope>
    <source>
        <strain evidence="2 3">RN42</strain>
    </source>
</reference>
<feature type="region of interest" description="Disordered" evidence="1">
    <location>
        <begin position="82"/>
        <end position="163"/>
    </location>
</feature>
<dbReference type="AlphaFoldDB" id="A0A3N4ICF0"/>
<evidence type="ECO:0000313" key="3">
    <source>
        <dbReference type="Proteomes" id="UP000275078"/>
    </source>
</evidence>
<gene>
    <name evidence="2" type="ORF">BJ508DRAFT_142655</name>
</gene>
<organism evidence="2 3">
    <name type="scientific">Ascobolus immersus RN42</name>
    <dbReference type="NCBI Taxonomy" id="1160509"/>
    <lineage>
        <taxon>Eukaryota</taxon>
        <taxon>Fungi</taxon>
        <taxon>Dikarya</taxon>
        <taxon>Ascomycota</taxon>
        <taxon>Pezizomycotina</taxon>
        <taxon>Pezizomycetes</taxon>
        <taxon>Pezizales</taxon>
        <taxon>Ascobolaceae</taxon>
        <taxon>Ascobolus</taxon>
    </lineage>
</organism>
<dbReference type="EMBL" id="ML119700">
    <property type="protein sequence ID" value="RPA79384.1"/>
    <property type="molecule type" value="Genomic_DNA"/>
</dbReference>
<feature type="compositionally biased region" description="Polar residues" evidence="1">
    <location>
        <begin position="82"/>
        <end position="92"/>
    </location>
</feature>
<dbReference type="Proteomes" id="UP000275078">
    <property type="component" value="Unassembled WGS sequence"/>
</dbReference>
<sequence length="270" mass="28589">MFESLWGVAATTRNNIAKAVPEVVKRASIRAAEGIGSGPPGASRSRDTAQRIPGRIKDSGQHSIQGPLELKGPLNDIISVPTAANSSQSTPSHKGRSRSDSCFSTHSNDSVSTAHSSGDSGYGSDSTRSSCSSSSGTRSRSVSCSSTASNGSTFADGSKKPRPIVPAKSAAVRDWVQSQSAEHGASDKIMAGSTQGLKGRKKDGNDIWLVTDDDLMNRRYAVSIISKGPCPSSKHVWVATESGGTNQRHCWNCRNDEDFRGTMRCQEDDD</sequence>
<name>A0A3N4ICF0_ASCIM</name>
<protein>
    <submittedName>
        <fullName evidence="2">Uncharacterized protein</fullName>
    </submittedName>
</protein>
<proteinExistence type="predicted"/>
<feature type="compositionally biased region" description="Polar residues" evidence="1">
    <location>
        <begin position="100"/>
        <end position="115"/>
    </location>
</feature>
<keyword evidence="3" id="KW-1185">Reference proteome</keyword>